<dbReference type="Proteomes" id="UP000283095">
    <property type="component" value="Chromosome"/>
</dbReference>
<organism evidence="1 2">
    <name type="scientific">Peribacillus asahii</name>
    <dbReference type="NCBI Taxonomy" id="228899"/>
    <lineage>
        <taxon>Bacteria</taxon>
        <taxon>Bacillati</taxon>
        <taxon>Bacillota</taxon>
        <taxon>Bacilli</taxon>
        <taxon>Bacillales</taxon>
        <taxon>Bacillaceae</taxon>
        <taxon>Peribacillus</taxon>
    </lineage>
</organism>
<dbReference type="RefSeq" id="WP_127760801.1">
    <property type="nucleotide sequence ID" value="NZ_CP026095.1"/>
</dbReference>
<dbReference type="KEGG" id="pasa:BAOM_3064"/>
<protein>
    <submittedName>
        <fullName evidence="1">Uncharacterized protein</fullName>
    </submittedName>
</protein>
<name>A0A3Q9RP96_9BACI</name>
<dbReference type="EMBL" id="CP026095">
    <property type="protein sequence ID" value="AZV43673.1"/>
    <property type="molecule type" value="Genomic_DNA"/>
</dbReference>
<dbReference type="OrthoDB" id="9987587at2"/>
<sequence length="91" mass="11120">MKNYNFEQKIKNGGYKKIVRTAENILLRPNDNKLLMGEERLNALTIALEKVLEDYKHDEVYNYYYEFNKNKHGFCTFERWKCVYMQKKEII</sequence>
<accession>A0A3Q9RP96</accession>
<gene>
    <name evidence="1" type="ORF">BAOM_3064</name>
</gene>
<evidence type="ECO:0000313" key="1">
    <source>
        <dbReference type="EMBL" id="AZV43673.1"/>
    </source>
</evidence>
<reference evidence="1 2" key="1">
    <citation type="submission" date="2018-01" db="EMBL/GenBank/DDBJ databases">
        <title>Bacillus asahii Genome sequencing and assembly.</title>
        <authorList>
            <person name="Jiang H."/>
            <person name="Feng Y."/>
            <person name="Zhao F."/>
            <person name="Lin X."/>
        </authorList>
    </citation>
    <scope>NUCLEOTIDE SEQUENCE [LARGE SCALE GENOMIC DNA]</scope>
    <source>
        <strain evidence="1 2">OM18</strain>
    </source>
</reference>
<dbReference type="AlphaFoldDB" id="A0A3Q9RP96"/>
<proteinExistence type="predicted"/>
<evidence type="ECO:0000313" key="2">
    <source>
        <dbReference type="Proteomes" id="UP000283095"/>
    </source>
</evidence>